<protein>
    <recommendedName>
        <fullName evidence="2">F-box associated beta-propeller type 3 domain-containing protein</fullName>
    </recommendedName>
</protein>
<dbReference type="AlphaFoldDB" id="A0AAV0ZUI4"/>
<evidence type="ECO:0000259" key="2">
    <source>
        <dbReference type="Pfam" id="PF08268"/>
    </source>
</evidence>
<keyword evidence="1" id="KW-0732">Signal</keyword>
<feature type="domain" description="F-box associated beta-propeller type 3" evidence="2">
    <location>
        <begin position="59"/>
        <end position="242"/>
    </location>
</feature>
<dbReference type="Proteomes" id="UP001157006">
    <property type="component" value="Chromosome 3"/>
</dbReference>
<evidence type="ECO:0000313" key="4">
    <source>
        <dbReference type="Proteomes" id="UP001157006"/>
    </source>
</evidence>
<organism evidence="3 4">
    <name type="scientific">Vicia faba</name>
    <name type="common">Broad bean</name>
    <name type="synonym">Faba vulgaris</name>
    <dbReference type="NCBI Taxonomy" id="3906"/>
    <lineage>
        <taxon>Eukaryota</taxon>
        <taxon>Viridiplantae</taxon>
        <taxon>Streptophyta</taxon>
        <taxon>Embryophyta</taxon>
        <taxon>Tracheophyta</taxon>
        <taxon>Spermatophyta</taxon>
        <taxon>Magnoliopsida</taxon>
        <taxon>eudicotyledons</taxon>
        <taxon>Gunneridae</taxon>
        <taxon>Pentapetalae</taxon>
        <taxon>rosids</taxon>
        <taxon>fabids</taxon>
        <taxon>Fabales</taxon>
        <taxon>Fabaceae</taxon>
        <taxon>Papilionoideae</taxon>
        <taxon>50 kb inversion clade</taxon>
        <taxon>NPAAA clade</taxon>
        <taxon>Hologalegina</taxon>
        <taxon>IRL clade</taxon>
        <taxon>Fabeae</taxon>
        <taxon>Vicia</taxon>
    </lineage>
</organism>
<dbReference type="EMBL" id="OX451738">
    <property type="protein sequence ID" value="CAI8601597.1"/>
    <property type="molecule type" value="Genomic_DNA"/>
</dbReference>
<accession>A0AAV0ZUI4</accession>
<evidence type="ECO:0000256" key="1">
    <source>
        <dbReference type="SAM" id="SignalP"/>
    </source>
</evidence>
<dbReference type="NCBIfam" id="TIGR01640">
    <property type="entry name" value="F_box_assoc_1"/>
    <property type="match status" value="1"/>
</dbReference>
<dbReference type="InterPro" id="IPR013187">
    <property type="entry name" value="F-box-assoc_dom_typ3"/>
</dbReference>
<feature type="chain" id="PRO_5043561393" description="F-box associated beta-propeller type 3 domain-containing protein" evidence="1">
    <location>
        <begin position="31"/>
        <end position="295"/>
    </location>
</feature>
<name>A0AAV0ZUI4_VICFA</name>
<proteinExistence type="predicted"/>
<gene>
    <name evidence="3" type="ORF">VFH_III002160</name>
</gene>
<dbReference type="Pfam" id="PF08268">
    <property type="entry name" value="FBA_3"/>
    <property type="match status" value="1"/>
</dbReference>
<evidence type="ECO:0000313" key="3">
    <source>
        <dbReference type="EMBL" id="CAI8601597.1"/>
    </source>
</evidence>
<dbReference type="PANTHER" id="PTHR31672:SF13">
    <property type="entry name" value="F-BOX PROTEIN CPR30-LIKE"/>
    <property type="match status" value="1"/>
</dbReference>
<dbReference type="PANTHER" id="PTHR31672">
    <property type="entry name" value="BNACNNG10540D PROTEIN"/>
    <property type="match status" value="1"/>
</dbReference>
<sequence>MITMLLLHSTLIVSFQTIVQILKLKGLVEASYFSVVPSKSTYGIHTGVHNQIPISPFGSNLNADYFYGFGYDPSTEDYLVVLMSHHGSDNTPLHLEYFSLKANTWKEVEGPHFPYANVNVYGEPTPPKGGSFYNEAIHWLAYHNDLQMKVIVAFDLMEKKLSYMLLPLDSDGGHKHYCSLWVYGEFLSAYTRNFRNDTVDIYVMKEYKVNSSWTMTLALPIDVIPNKDFCPLCCTKSGDIVGTDDADFGSGLVKYDKNGQFLEQQSYTNDDLRCQVTMYTESLLSLPSDGDNQQG</sequence>
<dbReference type="InterPro" id="IPR050796">
    <property type="entry name" value="SCF_F-box_component"/>
</dbReference>
<keyword evidence="4" id="KW-1185">Reference proteome</keyword>
<feature type="signal peptide" evidence="1">
    <location>
        <begin position="1"/>
        <end position="30"/>
    </location>
</feature>
<dbReference type="InterPro" id="IPR017451">
    <property type="entry name" value="F-box-assoc_interact_dom"/>
</dbReference>
<reference evidence="3 4" key="1">
    <citation type="submission" date="2023-01" db="EMBL/GenBank/DDBJ databases">
        <authorList>
            <person name="Kreplak J."/>
        </authorList>
    </citation>
    <scope>NUCLEOTIDE SEQUENCE [LARGE SCALE GENOMIC DNA]</scope>
</reference>